<sequence length="117" mass="13195">MAQIIIQVPDELSEQLAQLGDRLPELLTLSLQQPPLSANIYRYILNFLASNPTPEQITAFSPTPEMQSRLCVLLERSKAGELTTQERLELDEYEQIEHLVIMLKAGSLKYLKNSPSA</sequence>
<name>A0ABV4WDZ3_9CYAN</name>
<evidence type="ECO:0000313" key="2">
    <source>
        <dbReference type="Proteomes" id="UP001576780"/>
    </source>
</evidence>
<organism evidence="1 2">
    <name type="scientific">Floridaenema evergladense BLCC-F167</name>
    <dbReference type="NCBI Taxonomy" id="3153639"/>
    <lineage>
        <taxon>Bacteria</taxon>
        <taxon>Bacillati</taxon>
        <taxon>Cyanobacteriota</taxon>
        <taxon>Cyanophyceae</taxon>
        <taxon>Oscillatoriophycideae</taxon>
        <taxon>Aerosakkonematales</taxon>
        <taxon>Aerosakkonemataceae</taxon>
        <taxon>Floridanema</taxon>
        <taxon>Floridanema evergladense</taxon>
    </lineage>
</organism>
<dbReference type="EMBL" id="JBHFNT010000025">
    <property type="protein sequence ID" value="MFB2833284.1"/>
    <property type="molecule type" value="Genomic_DNA"/>
</dbReference>
<evidence type="ECO:0000313" key="1">
    <source>
        <dbReference type="EMBL" id="MFB2833284.1"/>
    </source>
</evidence>
<comment type="caution">
    <text evidence="1">The sequence shown here is derived from an EMBL/GenBank/DDBJ whole genome shotgun (WGS) entry which is preliminary data.</text>
</comment>
<keyword evidence="2" id="KW-1185">Reference proteome</keyword>
<gene>
    <name evidence="1" type="ORF">ACE1CA_01985</name>
</gene>
<reference evidence="1 2" key="1">
    <citation type="submission" date="2024-09" db="EMBL/GenBank/DDBJ databases">
        <title>Floridaenema gen nov. (Aerosakkonemataceae, Aerosakkonematales ord. nov., Cyanobacteria) from benthic tropical and subtropical fresh waters, with the description of four new species.</title>
        <authorList>
            <person name="Moretto J.A."/>
            <person name="Berthold D.E."/>
            <person name="Lefler F.W."/>
            <person name="Huang I.-S."/>
            <person name="Laughinghouse H. IV."/>
        </authorList>
    </citation>
    <scope>NUCLEOTIDE SEQUENCE [LARGE SCALE GENOMIC DNA]</scope>
    <source>
        <strain evidence="1 2">BLCC-F167</strain>
    </source>
</reference>
<dbReference type="RefSeq" id="WP_413275749.1">
    <property type="nucleotide sequence ID" value="NZ_JBHFNT010000025.1"/>
</dbReference>
<protein>
    <submittedName>
        <fullName evidence="1">Uncharacterized protein</fullName>
    </submittedName>
</protein>
<dbReference type="Proteomes" id="UP001576780">
    <property type="component" value="Unassembled WGS sequence"/>
</dbReference>
<proteinExistence type="predicted"/>
<accession>A0ABV4WDZ3</accession>